<dbReference type="SUPFAM" id="SSF53067">
    <property type="entry name" value="Actin-like ATPase domain"/>
    <property type="match status" value="1"/>
</dbReference>
<protein>
    <submittedName>
        <fullName evidence="2">ROK family protein</fullName>
    </submittedName>
</protein>
<dbReference type="Pfam" id="PF00480">
    <property type="entry name" value="ROK"/>
    <property type="match status" value="1"/>
</dbReference>
<keyword evidence="3" id="KW-1185">Reference proteome</keyword>
<dbReference type="RefSeq" id="WP_377181191.1">
    <property type="nucleotide sequence ID" value="NZ_JBHUOG010000001.1"/>
</dbReference>
<organism evidence="2 3">
    <name type="scientific">Promicromonospora vindobonensis</name>
    <dbReference type="NCBI Taxonomy" id="195748"/>
    <lineage>
        <taxon>Bacteria</taxon>
        <taxon>Bacillati</taxon>
        <taxon>Actinomycetota</taxon>
        <taxon>Actinomycetes</taxon>
        <taxon>Micrococcales</taxon>
        <taxon>Promicromonosporaceae</taxon>
        <taxon>Promicromonospora</taxon>
    </lineage>
</organism>
<evidence type="ECO:0000313" key="2">
    <source>
        <dbReference type="EMBL" id="MFD2793218.1"/>
    </source>
</evidence>
<sequence length="318" mass="32083">MAIILAVDLGGTHVKLGIVADGALVAEDRTAAPATLRELGAVAERARRLVGAQAAAGAEATAVGVAAPGVVHPGTGRLTSIHDKYGYLVGHDLPGWAAAELDLPAVVENDARAALLGEVAAAEVAPGTPVRDAAIVITGTGIGTAVLAGGEPLVGPEGYGGILGGHFTVDLDGPPCNCGNVGCAEAIGGSWNLAAQVRAVVGWQQSALAGAVSDGSMSMTVLFEASAAGDGVAAAVADRVLRAWAATAVNLCHAYQPELLIFSGGTMHAAAGQRQQLADAVDRYLWSALPRPELRFAETPEHSVVRGLAVLVERKDPR</sequence>
<gene>
    <name evidence="2" type="ORF">ACFS27_06625</name>
</gene>
<evidence type="ECO:0000313" key="3">
    <source>
        <dbReference type="Proteomes" id="UP001597479"/>
    </source>
</evidence>
<name>A0ABW5VNE6_9MICO</name>
<dbReference type="Gene3D" id="3.30.420.40">
    <property type="match status" value="2"/>
</dbReference>
<dbReference type="Proteomes" id="UP001597479">
    <property type="component" value="Unassembled WGS sequence"/>
</dbReference>
<evidence type="ECO:0000256" key="1">
    <source>
        <dbReference type="ARBA" id="ARBA00006479"/>
    </source>
</evidence>
<comment type="caution">
    <text evidence="2">The sequence shown here is derived from an EMBL/GenBank/DDBJ whole genome shotgun (WGS) entry which is preliminary data.</text>
</comment>
<dbReference type="EMBL" id="JBHUOG010000001">
    <property type="protein sequence ID" value="MFD2793218.1"/>
    <property type="molecule type" value="Genomic_DNA"/>
</dbReference>
<dbReference type="PANTHER" id="PTHR18964:SF149">
    <property type="entry name" value="BIFUNCTIONAL UDP-N-ACETYLGLUCOSAMINE 2-EPIMERASE_N-ACETYLMANNOSAMINE KINASE"/>
    <property type="match status" value="1"/>
</dbReference>
<dbReference type="PANTHER" id="PTHR18964">
    <property type="entry name" value="ROK (REPRESSOR, ORF, KINASE) FAMILY"/>
    <property type="match status" value="1"/>
</dbReference>
<dbReference type="InterPro" id="IPR043129">
    <property type="entry name" value="ATPase_NBD"/>
</dbReference>
<reference evidence="3" key="1">
    <citation type="journal article" date="2019" name="Int. J. Syst. Evol. Microbiol.">
        <title>The Global Catalogue of Microorganisms (GCM) 10K type strain sequencing project: providing services to taxonomists for standard genome sequencing and annotation.</title>
        <authorList>
            <consortium name="The Broad Institute Genomics Platform"/>
            <consortium name="The Broad Institute Genome Sequencing Center for Infectious Disease"/>
            <person name="Wu L."/>
            <person name="Ma J."/>
        </authorList>
    </citation>
    <scope>NUCLEOTIDE SEQUENCE [LARGE SCALE GENOMIC DNA]</scope>
    <source>
        <strain evidence="3">CCM 7044</strain>
    </source>
</reference>
<proteinExistence type="inferred from homology"/>
<accession>A0ABW5VNE6</accession>
<dbReference type="InterPro" id="IPR000600">
    <property type="entry name" value="ROK"/>
</dbReference>
<comment type="similarity">
    <text evidence="1">Belongs to the ROK (NagC/XylR) family.</text>
</comment>